<protein>
    <recommendedName>
        <fullName evidence="6">FAD-binding domain-containing protein</fullName>
    </recommendedName>
</protein>
<dbReference type="GO" id="GO:0071949">
    <property type="term" value="F:FAD binding"/>
    <property type="evidence" value="ECO:0007669"/>
    <property type="project" value="InterPro"/>
</dbReference>
<name>A0A4V5N6E0_9PEZI</name>
<evidence type="ECO:0000313" key="8">
    <source>
        <dbReference type="Proteomes" id="UP000310066"/>
    </source>
</evidence>
<feature type="domain" description="FAD-binding" evidence="6">
    <location>
        <begin position="4"/>
        <end position="359"/>
    </location>
</feature>
<keyword evidence="5" id="KW-0503">Monooxygenase</keyword>
<dbReference type="InterPro" id="IPR002938">
    <property type="entry name" value="FAD-bd"/>
</dbReference>
<sequence>MRDLEVVVVGAGIGGLQTALALASDGHNVTVLESAKSFEEVGAGIRVPPNSSRFAHRWGVDYSKVKKEISLGNRFLDWKGNVLLDCDFRDVESRYGGPYYFIHRADLVNLLVRAVQENERAIIRTGCRVASYDYDAPSVTLSTGEVVKADLVVCADGIKSVVRDTINGRHVAPQDTGDVAYRILVPAKLLLEDPTMAHLVKNPWAVHWMGPEGHAVGYPLREGELYNIIIDVTHSSDLGEPLPDEGQVWKSARSNAELVERFKDWCPEVKRLCAMTGDYLKWKLADFDQLDRWVHPSGKVCLLGDACHPMMPYMAQGAAQATEDAATLAAALKAHEGIAEALHAYEMQRKPRTTYVARNTRVLQEHLHLYDGPAKEERDRMMQLDDPSNPMFWGCSERKDWLFGHDASELRANGNIPALPPMPPDGARVYTCNDMEGSRSKL</sequence>
<gene>
    <name evidence="7" type="ORF">B0A54_13086</name>
</gene>
<accession>A0A4V5N6E0</accession>
<keyword evidence="2" id="KW-0285">Flavoprotein</keyword>
<dbReference type="InterPro" id="IPR050493">
    <property type="entry name" value="FAD-dep_Monooxygenase_BioMet"/>
</dbReference>
<dbReference type="PANTHER" id="PTHR13789">
    <property type="entry name" value="MONOOXYGENASE"/>
    <property type="match status" value="1"/>
</dbReference>
<dbReference type="AlphaFoldDB" id="A0A4V5N6E0"/>
<dbReference type="Gene3D" id="3.50.50.60">
    <property type="entry name" value="FAD/NAD(P)-binding domain"/>
    <property type="match status" value="1"/>
</dbReference>
<evidence type="ECO:0000259" key="6">
    <source>
        <dbReference type="Pfam" id="PF01494"/>
    </source>
</evidence>
<evidence type="ECO:0000256" key="3">
    <source>
        <dbReference type="ARBA" id="ARBA00022827"/>
    </source>
</evidence>
<dbReference type="PRINTS" id="PR00420">
    <property type="entry name" value="RNGMNOXGNASE"/>
</dbReference>
<dbReference type="OrthoDB" id="16820at2759"/>
<evidence type="ECO:0000256" key="5">
    <source>
        <dbReference type="ARBA" id="ARBA00023033"/>
    </source>
</evidence>
<dbReference type="SUPFAM" id="SSF54373">
    <property type="entry name" value="FAD-linked reductases, C-terminal domain"/>
    <property type="match status" value="1"/>
</dbReference>
<evidence type="ECO:0000256" key="4">
    <source>
        <dbReference type="ARBA" id="ARBA00023002"/>
    </source>
</evidence>
<dbReference type="PANTHER" id="PTHR13789:SF147">
    <property type="entry name" value="PUTATIVE (AFU_ORTHOLOGUE AFUA_2G01950)-RELATED"/>
    <property type="match status" value="1"/>
</dbReference>
<dbReference type="Proteomes" id="UP000310066">
    <property type="component" value="Unassembled WGS sequence"/>
</dbReference>
<dbReference type="STRING" id="329885.A0A4V5N6E0"/>
<evidence type="ECO:0000256" key="1">
    <source>
        <dbReference type="ARBA" id="ARBA00007992"/>
    </source>
</evidence>
<evidence type="ECO:0000313" key="7">
    <source>
        <dbReference type="EMBL" id="TKA35499.1"/>
    </source>
</evidence>
<keyword evidence="4" id="KW-0560">Oxidoreductase</keyword>
<comment type="similarity">
    <text evidence="1">Belongs to the paxM FAD-dependent monooxygenase family.</text>
</comment>
<dbReference type="SUPFAM" id="SSF51905">
    <property type="entry name" value="FAD/NAD(P)-binding domain"/>
    <property type="match status" value="1"/>
</dbReference>
<dbReference type="Pfam" id="PF01494">
    <property type="entry name" value="FAD_binding_3"/>
    <property type="match status" value="1"/>
</dbReference>
<dbReference type="GO" id="GO:0004497">
    <property type="term" value="F:monooxygenase activity"/>
    <property type="evidence" value="ECO:0007669"/>
    <property type="project" value="UniProtKB-KW"/>
</dbReference>
<dbReference type="EMBL" id="NAJP01000068">
    <property type="protein sequence ID" value="TKA35499.1"/>
    <property type="molecule type" value="Genomic_DNA"/>
</dbReference>
<comment type="caution">
    <text evidence="7">The sequence shown here is derived from an EMBL/GenBank/DDBJ whole genome shotgun (WGS) entry which is preliminary data.</text>
</comment>
<dbReference type="InterPro" id="IPR036188">
    <property type="entry name" value="FAD/NAD-bd_sf"/>
</dbReference>
<evidence type="ECO:0000256" key="2">
    <source>
        <dbReference type="ARBA" id="ARBA00022630"/>
    </source>
</evidence>
<keyword evidence="3" id="KW-0274">FAD</keyword>
<reference evidence="7 8" key="1">
    <citation type="submission" date="2017-03" db="EMBL/GenBank/DDBJ databases">
        <title>Genomes of endolithic fungi from Antarctica.</title>
        <authorList>
            <person name="Coleine C."/>
            <person name="Masonjones S."/>
            <person name="Stajich J.E."/>
        </authorList>
    </citation>
    <scope>NUCLEOTIDE SEQUENCE [LARGE SCALE GENOMIC DNA]</scope>
    <source>
        <strain evidence="7 8">CCFEE 5311</strain>
    </source>
</reference>
<organism evidence="7 8">
    <name type="scientific">Friedmanniomyces endolithicus</name>
    <dbReference type="NCBI Taxonomy" id="329885"/>
    <lineage>
        <taxon>Eukaryota</taxon>
        <taxon>Fungi</taxon>
        <taxon>Dikarya</taxon>
        <taxon>Ascomycota</taxon>
        <taxon>Pezizomycotina</taxon>
        <taxon>Dothideomycetes</taxon>
        <taxon>Dothideomycetidae</taxon>
        <taxon>Mycosphaerellales</taxon>
        <taxon>Teratosphaeriaceae</taxon>
        <taxon>Friedmanniomyces</taxon>
    </lineage>
</organism>
<proteinExistence type="inferred from homology"/>